<comment type="subcellular location">
    <subcellularLocation>
        <location evidence="1">Membrane</location>
        <topology evidence="1">Multi-pass membrane protein</topology>
    </subcellularLocation>
</comment>
<evidence type="ECO:0000313" key="9">
    <source>
        <dbReference type="Proteomes" id="UP000095009"/>
    </source>
</evidence>
<sequence>MLMRQHAIEWLSVLGMLCLAAVSETFTPFFREFSLSDITIQHPFTEVEMIPNQLCLIIAVFFPAIVIAIYIALISVNKNRLKLMEISLLGLFISVGFNIFVTNVFKVWIGRPRPDFLARCIPAEGTPLDRYVSVKVCTGFKSRVIEGFKSTPSGHSSTSFSGLLYLSFFLVGQLRTTWPGVEIYKSFIAFVPTLIAFLIALSRTEDYRHHFIDVILGSILGSMIAWFSYRKYFPSVLDTKSDLPYDIDSETVDIHLDNRNPSPGLLV</sequence>
<keyword evidence="9" id="KW-1185">Reference proteome</keyword>
<dbReference type="GO" id="GO:0008195">
    <property type="term" value="F:phosphatidate phosphatase activity"/>
    <property type="evidence" value="ECO:0007669"/>
    <property type="project" value="TreeGrafter"/>
</dbReference>
<feature type="domain" description="Phosphatidic acid phosphatase type 2/haloperoxidase" evidence="7">
    <location>
        <begin position="89"/>
        <end position="229"/>
    </location>
</feature>
<dbReference type="Pfam" id="PF01569">
    <property type="entry name" value="PAP2"/>
    <property type="match status" value="1"/>
</dbReference>
<dbReference type="SMART" id="SM00014">
    <property type="entry name" value="acidPPc"/>
    <property type="match status" value="1"/>
</dbReference>
<evidence type="ECO:0000256" key="6">
    <source>
        <dbReference type="SAM" id="Phobius"/>
    </source>
</evidence>
<evidence type="ECO:0000259" key="7">
    <source>
        <dbReference type="SMART" id="SM00014"/>
    </source>
</evidence>
<dbReference type="AlphaFoldDB" id="A0A1E3PLH2"/>
<feature type="transmembrane region" description="Helical" evidence="6">
    <location>
        <begin position="86"/>
        <end position="109"/>
    </location>
</feature>
<dbReference type="Gene3D" id="1.20.144.10">
    <property type="entry name" value="Phosphatidic acid phosphatase type 2/haloperoxidase"/>
    <property type="match status" value="1"/>
</dbReference>
<dbReference type="InterPro" id="IPR036938">
    <property type="entry name" value="PAP2/HPO_sf"/>
</dbReference>
<dbReference type="GO" id="GO:0016020">
    <property type="term" value="C:membrane"/>
    <property type="evidence" value="ECO:0007669"/>
    <property type="project" value="UniProtKB-SubCell"/>
</dbReference>
<dbReference type="Proteomes" id="UP000095009">
    <property type="component" value="Unassembled WGS sequence"/>
</dbReference>
<dbReference type="InterPro" id="IPR043216">
    <property type="entry name" value="PAP-like"/>
</dbReference>
<proteinExistence type="inferred from homology"/>
<evidence type="ECO:0000256" key="4">
    <source>
        <dbReference type="ARBA" id="ARBA00022989"/>
    </source>
</evidence>
<name>A0A1E3PLH2_9ASCO</name>
<dbReference type="STRING" id="857566.A0A1E3PLH2"/>
<dbReference type="OrthoDB" id="10030083at2759"/>
<feature type="transmembrane region" description="Helical" evidence="6">
    <location>
        <begin position="183"/>
        <end position="201"/>
    </location>
</feature>
<evidence type="ECO:0000256" key="3">
    <source>
        <dbReference type="ARBA" id="ARBA00022692"/>
    </source>
</evidence>
<evidence type="ECO:0000256" key="5">
    <source>
        <dbReference type="ARBA" id="ARBA00023136"/>
    </source>
</evidence>
<dbReference type="PANTHER" id="PTHR10165">
    <property type="entry name" value="LIPID PHOSPHATE PHOSPHATASE"/>
    <property type="match status" value="1"/>
</dbReference>
<gene>
    <name evidence="8" type="ORF">NADFUDRAFT_45794</name>
</gene>
<dbReference type="EMBL" id="KV454408">
    <property type="protein sequence ID" value="ODQ66289.1"/>
    <property type="molecule type" value="Genomic_DNA"/>
</dbReference>
<evidence type="ECO:0000313" key="8">
    <source>
        <dbReference type="EMBL" id="ODQ66289.1"/>
    </source>
</evidence>
<reference evidence="8 9" key="1">
    <citation type="journal article" date="2016" name="Proc. Natl. Acad. Sci. U.S.A.">
        <title>Comparative genomics of biotechnologically important yeasts.</title>
        <authorList>
            <person name="Riley R."/>
            <person name="Haridas S."/>
            <person name="Wolfe K.H."/>
            <person name="Lopes M.R."/>
            <person name="Hittinger C.T."/>
            <person name="Goeker M."/>
            <person name="Salamov A.A."/>
            <person name="Wisecaver J.H."/>
            <person name="Long T.M."/>
            <person name="Calvey C.H."/>
            <person name="Aerts A.L."/>
            <person name="Barry K.W."/>
            <person name="Choi C."/>
            <person name="Clum A."/>
            <person name="Coughlan A.Y."/>
            <person name="Deshpande S."/>
            <person name="Douglass A.P."/>
            <person name="Hanson S.J."/>
            <person name="Klenk H.-P."/>
            <person name="LaButti K.M."/>
            <person name="Lapidus A."/>
            <person name="Lindquist E.A."/>
            <person name="Lipzen A.M."/>
            <person name="Meier-Kolthoff J.P."/>
            <person name="Ohm R.A."/>
            <person name="Otillar R.P."/>
            <person name="Pangilinan J.L."/>
            <person name="Peng Y."/>
            <person name="Rokas A."/>
            <person name="Rosa C.A."/>
            <person name="Scheuner C."/>
            <person name="Sibirny A.A."/>
            <person name="Slot J.C."/>
            <person name="Stielow J.B."/>
            <person name="Sun H."/>
            <person name="Kurtzman C.P."/>
            <person name="Blackwell M."/>
            <person name="Grigoriev I.V."/>
            <person name="Jeffries T.W."/>
        </authorList>
    </citation>
    <scope>NUCLEOTIDE SEQUENCE [LARGE SCALE GENOMIC DNA]</scope>
    <source>
        <strain evidence="8 9">DSM 6958</strain>
    </source>
</reference>
<dbReference type="InterPro" id="IPR000326">
    <property type="entry name" value="PAP2/HPO"/>
</dbReference>
<organism evidence="8 9">
    <name type="scientific">Nadsonia fulvescens var. elongata DSM 6958</name>
    <dbReference type="NCBI Taxonomy" id="857566"/>
    <lineage>
        <taxon>Eukaryota</taxon>
        <taxon>Fungi</taxon>
        <taxon>Dikarya</taxon>
        <taxon>Ascomycota</taxon>
        <taxon>Saccharomycotina</taxon>
        <taxon>Dipodascomycetes</taxon>
        <taxon>Dipodascales</taxon>
        <taxon>Dipodascales incertae sedis</taxon>
        <taxon>Nadsonia</taxon>
    </lineage>
</organism>
<protein>
    <submittedName>
        <fullName evidence="8">PAP2-domain-containing protein</fullName>
    </submittedName>
</protein>
<feature type="transmembrane region" description="Helical" evidence="6">
    <location>
        <begin position="49"/>
        <end position="74"/>
    </location>
</feature>
<dbReference type="SUPFAM" id="SSF48317">
    <property type="entry name" value="Acid phosphatase/Vanadium-dependent haloperoxidase"/>
    <property type="match status" value="1"/>
</dbReference>
<comment type="similarity">
    <text evidence="2">Belongs to the PA-phosphatase related phosphoesterase family.</text>
</comment>
<keyword evidence="4 6" id="KW-1133">Transmembrane helix</keyword>
<dbReference type="GO" id="GO:0006644">
    <property type="term" value="P:phospholipid metabolic process"/>
    <property type="evidence" value="ECO:0007669"/>
    <property type="project" value="InterPro"/>
</dbReference>
<feature type="transmembrane region" description="Helical" evidence="6">
    <location>
        <begin position="207"/>
        <end position="227"/>
    </location>
</feature>
<dbReference type="GO" id="GO:0046839">
    <property type="term" value="P:phospholipid dephosphorylation"/>
    <property type="evidence" value="ECO:0007669"/>
    <property type="project" value="TreeGrafter"/>
</dbReference>
<evidence type="ECO:0000256" key="2">
    <source>
        <dbReference type="ARBA" id="ARBA00008816"/>
    </source>
</evidence>
<accession>A0A1E3PLH2</accession>
<evidence type="ECO:0000256" key="1">
    <source>
        <dbReference type="ARBA" id="ARBA00004141"/>
    </source>
</evidence>
<dbReference type="CDD" id="cd03390">
    <property type="entry name" value="PAP2_containing_1_like"/>
    <property type="match status" value="1"/>
</dbReference>
<dbReference type="PANTHER" id="PTHR10165:SF35">
    <property type="entry name" value="RE23632P"/>
    <property type="match status" value="1"/>
</dbReference>
<keyword evidence="3 6" id="KW-0812">Transmembrane</keyword>
<keyword evidence="5 6" id="KW-0472">Membrane</keyword>